<evidence type="ECO:0000313" key="1">
    <source>
        <dbReference type="EMBL" id="KAG5609482.1"/>
    </source>
</evidence>
<sequence length="217" mass="24783">MFDRIKKYATNVDHICKCCTQSVEESILNVFIHGEMATRVWKYFGDSMGINMQNKSIQGMILSSWHCNSKNSMMRVVCQSIPIFICWEIWNTWSSIKYNQKRYSVGKICYEVSQHLIRFMNNKGYKMDTNYNWSSICKAMESYKAKLSSKPITWNKPPENTIKVKTDGSSAIQESKAEIGGIARDYKGDIIMAFVKSISFCSNNNAETKGASFVSTG</sequence>
<keyword evidence="2" id="KW-1185">Reference proteome</keyword>
<comment type="caution">
    <text evidence="1">The sequence shown here is derived from an EMBL/GenBank/DDBJ whole genome shotgun (WGS) entry which is preliminary data.</text>
</comment>
<gene>
    <name evidence="1" type="ORF">H5410_020763</name>
</gene>
<dbReference type="Proteomes" id="UP000824120">
    <property type="component" value="Chromosome 4"/>
</dbReference>
<dbReference type="PANTHER" id="PTHR47723">
    <property type="entry name" value="OS05G0353850 PROTEIN"/>
    <property type="match status" value="1"/>
</dbReference>
<evidence type="ECO:0000313" key="2">
    <source>
        <dbReference type="Proteomes" id="UP000824120"/>
    </source>
</evidence>
<name>A0A9J5ZA11_SOLCO</name>
<accession>A0A9J5ZA11</accession>
<protein>
    <recommendedName>
        <fullName evidence="3">RNase H type-1 domain-containing protein</fullName>
    </recommendedName>
</protein>
<evidence type="ECO:0008006" key="3">
    <source>
        <dbReference type="Google" id="ProtNLM"/>
    </source>
</evidence>
<reference evidence="1 2" key="1">
    <citation type="submission" date="2020-09" db="EMBL/GenBank/DDBJ databases">
        <title>De no assembly of potato wild relative species, Solanum commersonii.</title>
        <authorList>
            <person name="Cho K."/>
        </authorList>
    </citation>
    <scope>NUCLEOTIDE SEQUENCE [LARGE SCALE GENOMIC DNA]</scope>
    <source>
        <strain evidence="1">LZ3.2</strain>
        <tissue evidence="1">Leaf</tissue>
    </source>
</reference>
<dbReference type="PANTHER" id="PTHR47723:SF19">
    <property type="entry name" value="POLYNUCLEOTIDYL TRANSFERASE, RIBONUCLEASE H-LIKE SUPERFAMILY PROTEIN"/>
    <property type="match status" value="1"/>
</dbReference>
<dbReference type="EMBL" id="JACXVP010000004">
    <property type="protein sequence ID" value="KAG5609482.1"/>
    <property type="molecule type" value="Genomic_DNA"/>
</dbReference>
<proteinExistence type="predicted"/>
<dbReference type="AlphaFoldDB" id="A0A9J5ZA11"/>
<dbReference type="InterPro" id="IPR053151">
    <property type="entry name" value="RNase_H-like"/>
</dbReference>
<dbReference type="OrthoDB" id="1305444at2759"/>
<organism evidence="1 2">
    <name type="scientific">Solanum commersonii</name>
    <name type="common">Commerson's wild potato</name>
    <name type="synonym">Commerson's nightshade</name>
    <dbReference type="NCBI Taxonomy" id="4109"/>
    <lineage>
        <taxon>Eukaryota</taxon>
        <taxon>Viridiplantae</taxon>
        <taxon>Streptophyta</taxon>
        <taxon>Embryophyta</taxon>
        <taxon>Tracheophyta</taxon>
        <taxon>Spermatophyta</taxon>
        <taxon>Magnoliopsida</taxon>
        <taxon>eudicotyledons</taxon>
        <taxon>Gunneridae</taxon>
        <taxon>Pentapetalae</taxon>
        <taxon>asterids</taxon>
        <taxon>lamiids</taxon>
        <taxon>Solanales</taxon>
        <taxon>Solanaceae</taxon>
        <taxon>Solanoideae</taxon>
        <taxon>Solaneae</taxon>
        <taxon>Solanum</taxon>
    </lineage>
</organism>